<dbReference type="GO" id="GO:0016757">
    <property type="term" value="F:glycosyltransferase activity"/>
    <property type="evidence" value="ECO:0007669"/>
    <property type="project" value="UniProtKB-KW"/>
</dbReference>
<evidence type="ECO:0000313" key="5">
    <source>
        <dbReference type="Proteomes" id="UP001211065"/>
    </source>
</evidence>
<protein>
    <submittedName>
        <fullName evidence="4">Uncharacterized protein</fullName>
    </submittedName>
</protein>
<dbReference type="Gene3D" id="3.90.550.10">
    <property type="entry name" value="Spore Coat Polysaccharide Biosynthesis Protein SpsA, Chain A"/>
    <property type="match status" value="1"/>
</dbReference>
<evidence type="ECO:0000256" key="1">
    <source>
        <dbReference type="ARBA" id="ARBA00005664"/>
    </source>
</evidence>
<gene>
    <name evidence="4" type="ORF">HK099_002888</name>
</gene>
<dbReference type="EMBL" id="JADGJW010000002">
    <property type="protein sequence ID" value="KAJ3228383.1"/>
    <property type="molecule type" value="Genomic_DNA"/>
</dbReference>
<accession>A0AAD5XZU2</accession>
<dbReference type="InterPro" id="IPR029044">
    <property type="entry name" value="Nucleotide-diphossugar_trans"/>
</dbReference>
<organism evidence="4 5">
    <name type="scientific">Clydaea vesicula</name>
    <dbReference type="NCBI Taxonomy" id="447962"/>
    <lineage>
        <taxon>Eukaryota</taxon>
        <taxon>Fungi</taxon>
        <taxon>Fungi incertae sedis</taxon>
        <taxon>Chytridiomycota</taxon>
        <taxon>Chytridiomycota incertae sedis</taxon>
        <taxon>Chytridiomycetes</taxon>
        <taxon>Lobulomycetales</taxon>
        <taxon>Lobulomycetaceae</taxon>
        <taxon>Clydaea</taxon>
    </lineage>
</organism>
<comment type="similarity">
    <text evidence="1">Belongs to the glycosyltransferase 34 family.</text>
</comment>
<dbReference type="Pfam" id="PF05637">
    <property type="entry name" value="Glyco_transf_34"/>
    <property type="match status" value="1"/>
</dbReference>
<dbReference type="InterPro" id="IPR008630">
    <property type="entry name" value="Glyco_trans_34"/>
</dbReference>
<evidence type="ECO:0000256" key="3">
    <source>
        <dbReference type="ARBA" id="ARBA00022679"/>
    </source>
</evidence>
<sequence length="258" mass="30506">MLNLNLLDNDIDKNVSNSKFPKLEQLSPTSLHICIYTLFKRQLTPFSLLFGFDETFKVAELNHQVYADLHDYTFLIGRETKFKIPAWEKINSLKNELDSNSSCNWFWFADADLYIVNKSVSLISLIEEAIKVHSKNNEHELEMIFGQDYSDFVINAGSFLIRNSLFIKNFIPFWLDLEKENYPLAEQESFAVLYKQNFLNIQKRSFITPMRTINSYCKEHEIERLRFHDGDFVVHFPGQCKQRHKSFVKQNKHLLVNY</sequence>
<evidence type="ECO:0000313" key="4">
    <source>
        <dbReference type="EMBL" id="KAJ3228383.1"/>
    </source>
</evidence>
<keyword evidence="2" id="KW-0328">Glycosyltransferase</keyword>
<name>A0AAD5XZU2_9FUNG</name>
<keyword evidence="5" id="KW-1185">Reference proteome</keyword>
<reference evidence="4" key="1">
    <citation type="submission" date="2020-05" db="EMBL/GenBank/DDBJ databases">
        <title>Phylogenomic resolution of chytrid fungi.</title>
        <authorList>
            <person name="Stajich J.E."/>
            <person name="Amses K."/>
            <person name="Simmons R."/>
            <person name="Seto K."/>
            <person name="Myers J."/>
            <person name="Bonds A."/>
            <person name="Quandt C.A."/>
            <person name="Barry K."/>
            <person name="Liu P."/>
            <person name="Grigoriev I."/>
            <person name="Longcore J.E."/>
            <person name="James T.Y."/>
        </authorList>
    </citation>
    <scope>NUCLEOTIDE SEQUENCE</scope>
    <source>
        <strain evidence="4">JEL0476</strain>
    </source>
</reference>
<dbReference type="Proteomes" id="UP001211065">
    <property type="component" value="Unassembled WGS sequence"/>
</dbReference>
<proteinExistence type="inferred from homology"/>
<dbReference type="GO" id="GO:0000139">
    <property type="term" value="C:Golgi membrane"/>
    <property type="evidence" value="ECO:0007669"/>
    <property type="project" value="TreeGrafter"/>
</dbReference>
<comment type="caution">
    <text evidence="4">The sequence shown here is derived from an EMBL/GenBank/DDBJ whole genome shotgun (WGS) entry which is preliminary data.</text>
</comment>
<keyword evidence="3" id="KW-0808">Transferase</keyword>
<dbReference type="AlphaFoldDB" id="A0AAD5XZU2"/>
<dbReference type="PANTHER" id="PTHR31306:SF4">
    <property type="entry name" value="ALPHA-1,2-GALACTOSYLTRANSFERASE"/>
    <property type="match status" value="1"/>
</dbReference>
<dbReference type="PANTHER" id="PTHR31306">
    <property type="entry name" value="ALPHA-1,6-MANNOSYLTRANSFERASE MNN11-RELATED"/>
    <property type="match status" value="1"/>
</dbReference>
<evidence type="ECO:0000256" key="2">
    <source>
        <dbReference type="ARBA" id="ARBA00022676"/>
    </source>
</evidence>
<dbReference type="GO" id="GO:0006487">
    <property type="term" value="P:protein N-linked glycosylation"/>
    <property type="evidence" value="ECO:0007669"/>
    <property type="project" value="TreeGrafter"/>
</dbReference>